<dbReference type="EMBL" id="JAEAOA010002340">
    <property type="protein sequence ID" value="KAK3591682.1"/>
    <property type="molecule type" value="Genomic_DNA"/>
</dbReference>
<sequence length="162" mass="18646">MDQLELDPDEISRWEKEEEKFTYSSPDFKSKVALEKKAQPRSVMESAGKVGKSQKPMQPTLASPSIKPQATKTRHHVFLDREGKPEERQDRKLKRKSIKQSIGPTEQSLTLSSVATPDQQEERKPEKTHRALPMNELDESNFEPDYDDWTSDSEEGKTDRDS</sequence>
<gene>
    <name evidence="2" type="ORF">CHS0354_040608</name>
</gene>
<feature type="compositionally biased region" description="Basic and acidic residues" evidence="1">
    <location>
        <begin position="120"/>
        <end position="129"/>
    </location>
</feature>
<feature type="compositionally biased region" description="Basic and acidic residues" evidence="1">
    <location>
        <begin position="10"/>
        <end position="21"/>
    </location>
</feature>
<reference evidence="2" key="2">
    <citation type="journal article" date="2021" name="Genome Biol. Evol.">
        <title>Developing a high-quality reference genome for a parasitic bivalve with doubly uniparental inheritance (Bivalvia: Unionida).</title>
        <authorList>
            <person name="Smith C.H."/>
        </authorList>
    </citation>
    <scope>NUCLEOTIDE SEQUENCE</scope>
    <source>
        <strain evidence="2">CHS0354</strain>
        <tissue evidence="2">Mantle</tissue>
    </source>
</reference>
<feature type="compositionally biased region" description="Acidic residues" evidence="1">
    <location>
        <begin position="136"/>
        <end position="153"/>
    </location>
</feature>
<keyword evidence="3" id="KW-1185">Reference proteome</keyword>
<dbReference type="Proteomes" id="UP001195483">
    <property type="component" value="Unassembled WGS sequence"/>
</dbReference>
<dbReference type="AlphaFoldDB" id="A0AAE0SGM4"/>
<reference evidence="2" key="3">
    <citation type="submission" date="2023-05" db="EMBL/GenBank/DDBJ databases">
        <authorList>
            <person name="Smith C.H."/>
        </authorList>
    </citation>
    <scope>NUCLEOTIDE SEQUENCE</scope>
    <source>
        <strain evidence="2">CHS0354</strain>
        <tissue evidence="2">Mantle</tissue>
    </source>
</reference>
<feature type="compositionally biased region" description="Polar residues" evidence="1">
    <location>
        <begin position="55"/>
        <end position="71"/>
    </location>
</feature>
<feature type="compositionally biased region" description="Basic and acidic residues" evidence="1">
    <location>
        <begin position="77"/>
        <end position="90"/>
    </location>
</feature>
<proteinExistence type="predicted"/>
<name>A0AAE0SGM4_9BIVA</name>
<comment type="caution">
    <text evidence="2">The sequence shown here is derived from an EMBL/GenBank/DDBJ whole genome shotgun (WGS) entry which is preliminary data.</text>
</comment>
<evidence type="ECO:0000313" key="3">
    <source>
        <dbReference type="Proteomes" id="UP001195483"/>
    </source>
</evidence>
<feature type="region of interest" description="Disordered" evidence="1">
    <location>
        <begin position="1"/>
        <end position="162"/>
    </location>
</feature>
<protein>
    <submittedName>
        <fullName evidence="2">Uncharacterized protein</fullName>
    </submittedName>
</protein>
<organism evidence="2 3">
    <name type="scientific">Potamilus streckersoni</name>
    <dbReference type="NCBI Taxonomy" id="2493646"/>
    <lineage>
        <taxon>Eukaryota</taxon>
        <taxon>Metazoa</taxon>
        <taxon>Spiralia</taxon>
        <taxon>Lophotrochozoa</taxon>
        <taxon>Mollusca</taxon>
        <taxon>Bivalvia</taxon>
        <taxon>Autobranchia</taxon>
        <taxon>Heteroconchia</taxon>
        <taxon>Palaeoheterodonta</taxon>
        <taxon>Unionida</taxon>
        <taxon>Unionoidea</taxon>
        <taxon>Unionidae</taxon>
        <taxon>Ambleminae</taxon>
        <taxon>Lampsilini</taxon>
        <taxon>Potamilus</taxon>
    </lineage>
</organism>
<reference evidence="2" key="1">
    <citation type="journal article" date="2021" name="Genome Biol. Evol.">
        <title>A High-Quality Reference Genome for a Parasitic Bivalve with Doubly Uniparental Inheritance (Bivalvia: Unionida).</title>
        <authorList>
            <person name="Smith C.H."/>
        </authorList>
    </citation>
    <scope>NUCLEOTIDE SEQUENCE</scope>
    <source>
        <strain evidence="2">CHS0354</strain>
    </source>
</reference>
<evidence type="ECO:0000313" key="2">
    <source>
        <dbReference type="EMBL" id="KAK3591682.1"/>
    </source>
</evidence>
<accession>A0AAE0SGM4</accession>
<feature type="compositionally biased region" description="Basic and acidic residues" evidence="1">
    <location>
        <begin position="28"/>
        <end position="38"/>
    </location>
</feature>
<evidence type="ECO:0000256" key="1">
    <source>
        <dbReference type="SAM" id="MobiDB-lite"/>
    </source>
</evidence>
<feature type="compositionally biased region" description="Polar residues" evidence="1">
    <location>
        <begin position="99"/>
        <end position="118"/>
    </location>
</feature>